<dbReference type="InterPro" id="IPR007421">
    <property type="entry name" value="Schlafen_AlbA_2_dom"/>
</dbReference>
<dbReference type="OrthoDB" id="9807907at2"/>
<dbReference type="AlphaFoldDB" id="A0A1I5XQL4"/>
<dbReference type="Pfam" id="PF04326">
    <property type="entry name" value="SLFN_AlbA_2"/>
    <property type="match status" value="1"/>
</dbReference>
<dbReference type="STRING" id="1079859.SAMN04515674_115117"/>
<dbReference type="RefSeq" id="WP_092019092.1">
    <property type="nucleotide sequence ID" value="NZ_FOXH01000015.1"/>
</dbReference>
<dbReference type="Gene3D" id="3.30.950.30">
    <property type="entry name" value="Schlafen, AAA domain"/>
    <property type="match status" value="1"/>
</dbReference>
<dbReference type="InterPro" id="IPR038461">
    <property type="entry name" value="Schlafen_AlbA_2_dom_sf"/>
</dbReference>
<proteinExistence type="predicted"/>
<reference evidence="2 3" key="1">
    <citation type="submission" date="2016-10" db="EMBL/GenBank/DDBJ databases">
        <authorList>
            <person name="de Groot N.N."/>
        </authorList>
    </citation>
    <scope>NUCLEOTIDE SEQUENCE [LARGE SCALE GENOMIC DNA]</scope>
    <source>
        <strain evidence="3">E92,LMG 26720,CCM 7988</strain>
    </source>
</reference>
<evidence type="ECO:0000259" key="1">
    <source>
        <dbReference type="Pfam" id="PF04326"/>
    </source>
</evidence>
<name>A0A1I5XQL4_9BACT</name>
<gene>
    <name evidence="2" type="ORF">SAMN04515674_115117</name>
</gene>
<sequence length="158" mass="17824">MNKEIQLVEWKQIWKDDYLGWLAGYANANGGTLIIGKNDSGNVIGIDNAPKLLVDLPNKIRDVLGIIVDVNLKTENTLEYIEITVPVYSHGISYKGEYHYRSGSTKQILKGASLNKFLLDKSGLQWEAIEVSAISFPELDLKAFDFFQKRSFSNNQIK</sequence>
<dbReference type="GO" id="GO:0003677">
    <property type="term" value="F:DNA binding"/>
    <property type="evidence" value="ECO:0007669"/>
    <property type="project" value="UniProtKB-KW"/>
</dbReference>
<protein>
    <submittedName>
        <fullName evidence="2">Putative DNA-binding domain-containing protein</fullName>
    </submittedName>
</protein>
<keyword evidence="3" id="KW-1185">Reference proteome</keyword>
<accession>A0A1I5XQL4</accession>
<evidence type="ECO:0000313" key="3">
    <source>
        <dbReference type="Proteomes" id="UP000199306"/>
    </source>
</evidence>
<keyword evidence="2" id="KW-0238">DNA-binding</keyword>
<evidence type="ECO:0000313" key="2">
    <source>
        <dbReference type="EMBL" id="SFQ34252.1"/>
    </source>
</evidence>
<dbReference type="Proteomes" id="UP000199306">
    <property type="component" value="Unassembled WGS sequence"/>
</dbReference>
<organism evidence="2 3">
    <name type="scientific">Pseudarcicella hirudinis</name>
    <dbReference type="NCBI Taxonomy" id="1079859"/>
    <lineage>
        <taxon>Bacteria</taxon>
        <taxon>Pseudomonadati</taxon>
        <taxon>Bacteroidota</taxon>
        <taxon>Cytophagia</taxon>
        <taxon>Cytophagales</taxon>
        <taxon>Flectobacillaceae</taxon>
        <taxon>Pseudarcicella</taxon>
    </lineage>
</organism>
<dbReference type="EMBL" id="FOXH01000015">
    <property type="protein sequence ID" value="SFQ34252.1"/>
    <property type="molecule type" value="Genomic_DNA"/>
</dbReference>
<feature type="domain" description="Schlafen AlbA-2" evidence="1">
    <location>
        <begin position="6"/>
        <end position="109"/>
    </location>
</feature>